<dbReference type="InterPro" id="IPR025103">
    <property type="entry name" value="DUF4011"/>
</dbReference>
<dbReference type="RefSeq" id="WP_100284541.1">
    <property type="nucleotide sequence ID" value="NZ_CP024923.1"/>
</dbReference>
<keyword evidence="3" id="KW-1185">Reference proteome</keyword>
<dbReference type="InterPro" id="IPR049809">
    <property type="entry name" value="YehF/YfeS-like_WGR"/>
</dbReference>
<gene>
    <name evidence="2" type="ORF">CVN68_19100</name>
</gene>
<accession>A0A2K8MNI1</accession>
<dbReference type="OrthoDB" id="9757917at2"/>
<dbReference type="InterPro" id="IPR045055">
    <property type="entry name" value="DNA2/NAM7-like"/>
</dbReference>
<feature type="domain" description="WGR" evidence="1">
    <location>
        <begin position="1757"/>
        <end position="1831"/>
    </location>
</feature>
<dbReference type="InterPro" id="IPR008893">
    <property type="entry name" value="WGR_domain"/>
</dbReference>
<dbReference type="EMBL" id="CP024923">
    <property type="protein sequence ID" value="ATY34754.1"/>
    <property type="molecule type" value="Genomic_DNA"/>
</dbReference>
<proteinExistence type="predicted"/>
<keyword evidence="2" id="KW-0378">Hydrolase</keyword>
<dbReference type="InterPro" id="IPR027417">
    <property type="entry name" value="P-loop_NTPase"/>
</dbReference>
<dbReference type="KEGG" id="sphc:CVN68_19100"/>
<dbReference type="InterPro" id="IPR041677">
    <property type="entry name" value="DNA2/NAM7_AAA_11"/>
</dbReference>
<dbReference type="CDD" id="cd07996">
    <property type="entry name" value="WGR_MMR_like"/>
    <property type="match status" value="1"/>
</dbReference>
<keyword evidence="2" id="KW-0547">Nucleotide-binding</keyword>
<keyword evidence="2" id="KW-0347">Helicase</keyword>
<sequence>MNTQPIDTAESPHATPARTLRMVIQDGRLLPSDDLVHAVLGLMRQVAQLHAEGRVARLALDTVIELDDGRLALADPVGIPPSGNLKAIHAVQPQLSSALKLVGNYRVTQDEERGTRIDDLRVLDGDELTIESPAYVTRLRSWEIELGHHDEITDVFQLGMIMASLACGLDPANVEDLGRFSLGRDNLFAIAPRLHPVIASLILEATELNRHERAHDLAELARRLDTWRDQPTGIAVERVLAEARGVPGRRTAVLAHLRDRLFDLSRRNRLIHFRSTQSSVNFTDASIPIVMRIESVRADSLCTWKGQFAKDLLGAKPVSLNRWLRFEDQPQIPSQLDRIIQENRRNRNEYGFSSLRLTVAFLHWHNLKEAPEERISSPLLWLPAEVARRKGVRDQYVLSCQDPVAEFNPALRHMLRQLYDIDLPETVDLSETPIEAIHQAIRAQIHESAPGVRLELQERPAIRLILQRAVQRVNRFNRRRSGQKETIRAKADFNYSRDDYRPLGLALFEKFVKPDPLPQRLAAGGGHIPKREFMVAETEATAYGKAGGEGHKFSWEIDLTQVTLANFNYKKMSLVRDYNALIETPEPQPAFDQVFSIEPRPFVEDAPPPIPPTQQWSVVPSDATQEQAVAFARTARSFIIQGPPGTGKSQTITNLIADFAGQGKRVLFVCEKRAALDVVFHRLGQAGLDGLATIIHDSQDDKNAFIADLREQYERWGRTTDGLEDAHAARTQTVAALEGHLHQIAEFEAAVGRTGADGEPPLRDLVRRAAALPPVGAEIGPAARETLPSLALWDAQRDMAVRVFRGLHQIVGAQSLAVHPFARLCGRLLREERPYTAVEAATQRAEVQLQRLDELLDDAAVPLAGSSTLADTRDVAALAEQLVATGLAAASDLLDRSSPQSQTLDADLATIAVLKTAEQAAARTAHAWHDPLDAADTAAALELARAKEGSLFAVFSGSWRALKATIRTRYDFASHVVAPKVSTVLEALAALHQAREAHTSARTALERRIGTTDLAGLLDMRARLGDAAPGGAVGATLALARSGDRQALACIARHAPTLRALDATLDGALDAPDLLTLDELAELLRDLRENLDDLPDLLPHLAEVHNAPAAVAAALTRLPLPLASIEALVLDEAIAARERANPDIRRFDVDRMIALSRRVAAARDLLRDQNSAAIRATLHRQFRDHVKLSETSITQLDNAARGFKKVYATGRRELEHEFGKSMRYKSIRELASGDSGRVVNDLKPIWLMSPLSVSDTLPLAPDLFDVVIFDEASQIPTEDAVPALCRSRQVVIVGDEMQLPPTSFFSTAQSDDEMEVTAEEDGERIAIVLDADSLLSQAARNLPATLLAWHYRSRFEALISFSNAAFYAGDLVTIPDRTLRRRHKGGEPVQSDSDEAWAAGAERLLSAPITTHRVADGVYDRRANLPEARYIAGLVRELLARETGQSIGIVAFSEAQQSEIEDALERLAAEDDAFSTALTREVEREENGQFSGLFVKNLENVQGDERDVILMSVCYAPDSDGRMAMNFGPINQRGGEKRLNVIFSRAKRHMAIVSTIAPEAITNIHNDGARALRSFLAFAEAQSAGAEDSAQAVLATLNPDAARVFDAQLPPDPVREAMAAALRAKGHEVHEHVGGASFRCDLAVLEPGGEGYALGVLLDRAATGPDAIEERFVFRPGILRAFGWRVVDVPVTSWLRARDAVIERIEQELRRSSWDLAEADPLGGTNLPPLPTASAAATEVKTGNGGAVAPTGAAGEDAQPFVGMTEYRLVAGTSNKFWRVGVAGTDLIVEFGRVGTKGQRVVKSFEDEDRARREASKLAFEKTRKGYEEVG</sequence>
<dbReference type="CDD" id="cd18808">
    <property type="entry name" value="SF1_C_Upf1"/>
    <property type="match status" value="1"/>
</dbReference>
<evidence type="ECO:0000259" key="1">
    <source>
        <dbReference type="PROSITE" id="PS51977"/>
    </source>
</evidence>
<dbReference type="SUPFAM" id="SSF52540">
    <property type="entry name" value="P-loop containing nucleoside triphosphate hydrolases"/>
    <property type="match status" value="1"/>
</dbReference>
<dbReference type="InterPro" id="IPR047187">
    <property type="entry name" value="SF1_C_Upf1"/>
</dbReference>
<dbReference type="Pfam" id="PF13195">
    <property type="entry name" value="DUF4011"/>
    <property type="match status" value="1"/>
</dbReference>
<dbReference type="InterPro" id="IPR041679">
    <property type="entry name" value="DNA2/NAM7-like_C"/>
</dbReference>
<dbReference type="InterPro" id="IPR049468">
    <property type="entry name" value="Restrct_endonuc-II-like_dom"/>
</dbReference>
<dbReference type="PANTHER" id="PTHR10887">
    <property type="entry name" value="DNA2/NAM7 HELICASE FAMILY"/>
    <property type="match status" value="1"/>
</dbReference>
<dbReference type="Gene3D" id="2.20.140.10">
    <property type="entry name" value="WGR domain"/>
    <property type="match status" value="1"/>
</dbReference>
<dbReference type="Proteomes" id="UP000229081">
    <property type="component" value="Chromosome"/>
</dbReference>
<dbReference type="Pfam" id="PF13086">
    <property type="entry name" value="AAA_11"/>
    <property type="match status" value="2"/>
</dbReference>
<dbReference type="GO" id="GO:0004386">
    <property type="term" value="F:helicase activity"/>
    <property type="evidence" value="ECO:0007669"/>
    <property type="project" value="UniProtKB-KW"/>
</dbReference>
<evidence type="ECO:0000313" key="2">
    <source>
        <dbReference type="EMBL" id="ATY34754.1"/>
    </source>
</evidence>
<dbReference type="Pfam" id="PF05406">
    <property type="entry name" value="WGR"/>
    <property type="match status" value="1"/>
</dbReference>
<organism evidence="2 3">
    <name type="scientific">Sphingomonas psychrotolerans</name>
    <dbReference type="NCBI Taxonomy" id="1327635"/>
    <lineage>
        <taxon>Bacteria</taxon>
        <taxon>Pseudomonadati</taxon>
        <taxon>Pseudomonadota</taxon>
        <taxon>Alphaproteobacteria</taxon>
        <taxon>Sphingomonadales</taxon>
        <taxon>Sphingomonadaceae</taxon>
        <taxon>Sphingomonas</taxon>
    </lineage>
</organism>
<dbReference type="Pfam" id="PF13087">
    <property type="entry name" value="AAA_12"/>
    <property type="match status" value="1"/>
</dbReference>
<dbReference type="Pfam" id="PF18741">
    <property type="entry name" value="MTES_1575"/>
    <property type="match status" value="1"/>
</dbReference>
<dbReference type="SMART" id="SM00773">
    <property type="entry name" value="WGR"/>
    <property type="match status" value="1"/>
</dbReference>
<protein>
    <submittedName>
        <fullName evidence="2">DNA helicase</fullName>
    </submittedName>
</protein>
<name>A0A2K8MNI1_9SPHN</name>
<dbReference type="InterPro" id="IPR036930">
    <property type="entry name" value="WGR_dom_sf"/>
</dbReference>
<keyword evidence="2" id="KW-0067">ATP-binding</keyword>
<dbReference type="SUPFAM" id="SSF142921">
    <property type="entry name" value="WGR domain-like"/>
    <property type="match status" value="1"/>
</dbReference>
<dbReference type="PROSITE" id="PS51977">
    <property type="entry name" value="WGR"/>
    <property type="match status" value="1"/>
</dbReference>
<evidence type="ECO:0000313" key="3">
    <source>
        <dbReference type="Proteomes" id="UP000229081"/>
    </source>
</evidence>
<reference evidence="2 3" key="1">
    <citation type="submission" date="2017-11" db="EMBL/GenBank/DDBJ databases">
        <title>Complete genome sequence of Sphingomonas sp. Strain Cra20, a psychrotolerant potential plant growth promoting rhizobacteria.</title>
        <authorList>
            <person name="Luo Y."/>
        </authorList>
    </citation>
    <scope>NUCLEOTIDE SEQUENCE [LARGE SCALE GENOMIC DNA]</scope>
    <source>
        <strain evidence="2 3">Cra20</strain>
    </source>
</reference>
<dbReference type="Gene3D" id="3.40.50.300">
    <property type="entry name" value="P-loop containing nucleotide triphosphate hydrolases"/>
    <property type="match status" value="3"/>
</dbReference>
<dbReference type="PANTHER" id="PTHR10887:SF495">
    <property type="entry name" value="HELICASE SENATAXIN ISOFORM X1-RELATED"/>
    <property type="match status" value="1"/>
</dbReference>